<reference evidence="4 5" key="1">
    <citation type="submission" date="2021-04" db="EMBL/GenBank/DDBJ databases">
        <authorList>
            <person name="Bliznina A."/>
        </authorList>
    </citation>
    <scope>NUCLEOTIDE SEQUENCE [LARGE SCALE GENOMIC DNA]</scope>
</reference>
<dbReference type="Pfam" id="PF24681">
    <property type="entry name" value="Kelch_KLHDC2_KLHL20_DRC7"/>
    <property type="match status" value="1"/>
</dbReference>
<dbReference type="EMBL" id="OU015567">
    <property type="protein sequence ID" value="CAG5112153.1"/>
    <property type="molecule type" value="Genomic_DNA"/>
</dbReference>
<dbReference type="SUPFAM" id="SSF117281">
    <property type="entry name" value="Kelch motif"/>
    <property type="match status" value="1"/>
</dbReference>
<feature type="transmembrane region" description="Helical" evidence="3">
    <location>
        <begin position="272"/>
        <end position="298"/>
    </location>
</feature>
<dbReference type="Proteomes" id="UP001158576">
    <property type="component" value="Chromosome 2"/>
</dbReference>
<evidence type="ECO:0000256" key="1">
    <source>
        <dbReference type="ARBA" id="ARBA00022441"/>
    </source>
</evidence>
<name>A0ABN7T6S7_OIKDI</name>
<keyword evidence="5" id="KW-1185">Reference proteome</keyword>
<organism evidence="4 5">
    <name type="scientific">Oikopleura dioica</name>
    <name type="common">Tunicate</name>
    <dbReference type="NCBI Taxonomy" id="34765"/>
    <lineage>
        <taxon>Eukaryota</taxon>
        <taxon>Metazoa</taxon>
        <taxon>Chordata</taxon>
        <taxon>Tunicata</taxon>
        <taxon>Appendicularia</taxon>
        <taxon>Copelata</taxon>
        <taxon>Oikopleuridae</taxon>
        <taxon>Oikopleura</taxon>
    </lineage>
</organism>
<evidence type="ECO:0000256" key="3">
    <source>
        <dbReference type="SAM" id="Phobius"/>
    </source>
</evidence>
<dbReference type="InterPro" id="IPR015915">
    <property type="entry name" value="Kelch-typ_b-propeller"/>
</dbReference>
<gene>
    <name evidence="4" type="ORF">OKIOD_LOCUS15163</name>
</gene>
<dbReference type="PANTHER" id="PTHR46228">
    <property type="entry name" value="KELCH DOMAIN-CONTAINING PROTEIN"/>
    <property type="match status" value="1"/>
</dbReference>
<proteinExistence type="predicted"/>
<keyword evidence="3" id="KW-0472">Membrane</keyword>
<dbReference type="Gene3D" id="2.120.10.80">
    <property type="entry name" value="Kelch-type beta propeller"/>
    <property type="match status" value="2"/>
</dbReference>
<evidence type="ECO:0000313" key="5">
    <source>
        <dbReference type="Proteomes" id="UP001158576"/>
    </source>
</evidence>
<dbReference type="PANTHER" id="PTHR46228:SF2">
    <property type="entry name" value="KELCH REPEAT PROTEIN (AFU_ORTHOLOGUE AFUA_4G14350)"/>
    <property type="match status" value="1"/>
</dbReference>
<evidence type="ECO:0000313" key="4">
    <source>
        <dbReference type="EMBL" id="CAG5112153.1"/>
    </source>
</evidence>
<keyword evidence="1" id="KW-0880">Kelch repeat</keyword>
<evidence type="ECO:0000256" key="2">
    <source>
        <dbReference type="ARBA" id="ARBA00022737"/>
    </source>
</evidence>
<feature type="transmembrane region" description="Helical" evidence="3">
    <location>
        <begin position="130"/>
        <end position="153"/>
    </location>
</feature>
<keyword evidence="3" id="KW-1133">Transmembrane helix</keyword>
<keyword evidence="3" id="KW-0812">Transmembrane</keyword>
<keyword evidence="2" id="KW-0677">Repeat</keyword>
<accession>A0ABN7T6S7</accession>
<protein>
    <submittedName>
        <fullName evidence="4">Oidioi.mRNA.OKI2018_I69.chr2.g6398.t2.cds</fullName>
    </submittedName>
</protein>
<sequence length="575" mass="66411">MNENNESRVLPAEILSVTQVGINPNATESNLSINDSHIAAATRSQLFLSSSEYSNTELPRSRFEPLPVYGHVAVSEGDFIYIVSGYRPIPHHSSWANQPKQIYRPLRDVWRLNKITNEWFLIATFGRPEVLSYGLCGAAGAIVNGALYLMYGFQKRDLNHILKLDLRTWKWEIVNPEHKSLPAPRNKHGAWSYEDNIIIFGGFGPVPNKDDCPLHAKTKYEVIEDLDDNRAWNDDLFIFDTVAKKHIPIEDFGPRPAPRAAFGSAQNEKNAYLFGVVVLLVELMTFIISTWSTIWMTLTAGRDCMLLFGGLSSRKERNSEIALSDIWIFDQNLVTSSIASSPATRTLAFPNLWKRVNIDFAHRSWQDCPTNEKKRMWHSCNYNNYNGHFIVIGGAIKQSDEDDEEILSKHNLQFQIEQPRLVDLAAHKAINTVFLPGRSVCHSLREKYFKQRLNFVSQEIHFLMRSFEKSLEEVDRFTPHREKELDGKLLTIRSYRDRTPFHDDLVISTNDFMTIYIRFRQLSTTKYSYALQEALNKHPYLIIFENYFRKLITNGLVDDLIFRRSNRTIFNHGII</sequence>